<keyword evidence="4" id="KW-1185">Reference proteome</keyword>
<reference evidence="3" key="1">
    <citation type="submission" date="2016-04" db="EMBL/GenBank/DDBJ databases">
        <authorList>
            <person name="Evans L.H."/>
            <person name="Alamgir A."/>
            <person name="Owens N."/>
            <person name="Weber N.D."/>
            <person name="Virtaneva K."/>
            <person name="Barbian K."/>
            <person name="Babar A."/>
            <person name="Rosenke K."/>
        </authorList>
    </citation>
    <scope>NUCLEOTIDE SEQUENCE [LARGE SCALE GENOMIC DNA]</scope>
    <source>
        <strain evidence="3">CBS 101.48</strain>
    </source>
</reference>
<feature type="transmembrane region" description="Helical" evidence="2">
    <location>
        <begin position="287"/>
        <end position="311"/>
    </location>
</feature>
<dbReference type="Proteomes" id="UP000078561">
    <property type="component" value="Unassembled WGS sequence"/>
</dbReference>
<evidence type="ECO:0000313" key="3">
    <source>
        <dbReference type="EMBL" id="SAM05420.1"/>
    </source>
</evidence>
<feature type="transmembrane region" description="Helical" evidence="2">
    <location>
        <begin position="164"/>
        <end position="188"/>
    </location>
</feature>
<feature type="transmembrane region" description="Helical" evidence="2">
    <location>
        <begin position="47"/>
        <end position="67"/>
    </location>
</feature>
<evidence type="ECO:0008006" key="5">
    <source>
        <dbReference type="Google" id="ProtNLM"/>
    </source>
</evidence>
<protein>
    <recommendedName>
        <fullName evidence="5">G-protein coupled receptors family 1 profile domain-containing protein</fullName>
    </recommendedName>
</protein>
<proteinExistence type="predicted"/>
<organism evidence="3">
    <name type="scientific">Absidia glauca</name>
    <name type="common">Pin mould</name>
    <dbReference type="NCBI Taxonomy" id="4829"/>
    <lineage>
        <taxon>Eukaryota</taxon>
        <taxon>Fungi</taxon>
        <taxon>Fungi incertae sedis</taxon>
        <taxon>Mucoromycota</taxon>
        <taxon>Mucoromycotina</taxon>
        <taxon>Mucoromycetes</taxon>
        <taxon>Mucorales</taxon>
        <taxon>Cunninghamellaceae</taxon>
        <taxon>Absidia</taxon>
    </lineage>
</organism>
<feature type="region of interest" description="Disordered" evidence="1">
    <location>
        <begin position="377"/>
        <end position="414"/>
    </location>
</feature>
<dbReference type="EMBL" id="LT554468">
    <property type="protein sequence ID" value="SAM05420.1"/>
    <property type="molecule type" value="Genomic_DNA"/>
</dbReference>
<feature type="transmembrane region" description="Helical" evidence="2">
    <location>
        <begin position="194"/>
        <end position="219"/>
    </location>
</feature>
<keyword evidence="2" id="KW-0472">Membrane</keyword>
<gene>
    <name evidence="3" type="primary">ABSGL_11295.1 scaffold 12295</name>
</gene>
<dbReference type="STRING" id="4829.A0A168QRX7"/>
<dbReference type="AlphaFoldDB" id="A0A168QRX7"/>
<feature type="transmembrane region" description="Helical" evidence="2">
    <location>
        <begin position="254"/>
        <end position="275"/>
    </location>
</feature>
<sequence length="442" mass="49193">MNDPSDLNATTFWRICSSSHECHCDYRLTIYNCIESGPFYNITLVGLVWSSVVSAVGIFLLAWRVLVQKQRLFEIRHKLPRPKPIESMCLFGIVFNLVRIIHAAVILTDVGQSPILRLFLFDQCWAFAFSAFTCYVFGVAQTLLNSNRVLYDAWLSSPSKVDAICMISTVLPYIFMNVGAIGSGYYAWKKDVDMAYVLLRVGYYCAMVYTFVLGVLIIYAGRRLTGLISDPVLLHSNIRITTTKLQASSFKVKVTMACGSFCLLSMGLIACVYASTRIPITTNYILAMLFSSFISFVGPGVTSIIMLALFLSPEMISGLAILSLSPDDDEEPQEYPRFEFNLNNTSQQMQQQNQESSIAFNGCTIWNNISLLSKREQGLPTTASSSPSSSSTKLVRTQSTSSKSPDNSAIQSTLSSDTNNFASWQHFSARAIIEMHEKEGHS</sequence>
<evidence type="ECO:0000256" key="1">
    <source>
        <dbReference type="SAM" id="MobiDB-lite"/>
    </source>
</evidence>
<keyword evidence="2" id="KW-0812">Transmembrane</keyword>
<feature type="compositionally biased region" description="Polar residues" evidence="1">
    <location>
        <begin position="392"/>
        <end position="414"/>
    </location>
</feature>
<evidence type="ECO:0000313" key="4">
    <source>
        <dbReference type="Proteomes" id="UP000078561"/>
    </source>
</evidence>
<dbReference type="OrthoDB" id="2280990at2759"/>
<name>A0A168QRX7_ABSGL</name>
<feature type="transmembrane region" description="Helical" evidence="2">
    <location>
        <begin position="125"/>
        <end position="144"/>
    </location>
</feature>
<evidence type="ECO:0000256" key="2">
    <source>
        <dbReference type="SAM" id="Phobius"/>
    </source>
</evidence>
<accession>A0A168QRX7</accession>
<dbReference type="InParanoid" id="A0A168QRX7"/>
<keyword evidence="2" id="KW-1133">Transmembrane helix</keyword>